<keyword evidence="4" id="KW-0540">Nuclease</keyword>
<dbReference type="EMBL" id="CAXIPU020000435">
    <property type="protein sequence ID" value="CAL1671944.1"/>
    <property type="molecule type" value="Genomic_DNA"/>
</dbReference>
<dbReference type="GO" id="GO:0005634">
    <property type="term" value="C:nucleus"/>
    <property type="evidence" value="ECO:0007669"/>
    <property type="project" value="UniProtKB-SubCell"/>
</dbReference>
<dbReference type="GO" id="GO:0046872">
    <property type="term" value="F:metal ion binding"/>
    <property type="evidence" value="ECO:0007669"/>
    <property type="project" value="UniProtKB-KW"/>
</dbReference>
<evidence type="ECO:0000256" key="5">
    <source>
        <dbReference type="ARBA" id="ARBA00022723"/>
    </source>
</evidence>
<keyword evidence="7" id="KW-0539">Nucleus</keyword>
<dbReference type="InterPro" id="IPR027806">
    <property type="entry name" value="HARBI1_dom"/>
</dbReference>
<dbReference type="AlphaFoldDB" id="A0AAV2MWN7"/>
<dbReference type="InterPro" id="IPR045249">
    <property type="entry name" value="HARBI1-like"/>
</dbReference>
<keyword evidence="10" id="KW-1185">Reference proteome</keyword>
<dbReference type="Pfam" id="PF13359">
    <property type="entry name" value="DDE_Tnp_4"/>
    <property type="match status" value="1"/>
</dbReference>
<comment type="similarity">
    <text evidence="3">Belongs to the HARBI1 family.</text>
</comment>
<accession>A0AAV2MWN7</accession>
<name>A0AAV2MWN7_9HYME</name>
<feature type="domain" description="DDE Tnp4" evidence="8">
    <location>
        <begin position="11"/>
        <end position="136"/>
    </location>
</feature>
<keyword evidence="6" id="KW-0378">Hydrolase</keyword>
<comment type="cofactor">
    <cofactor evidence="1">
        <name>a divalent metal cation</name>
        <dbReference type="ChEBI" id="CHEBI:60240"/>
    </cofactor>
</comment>
<dbReference type="PANTHER" id="PTHR22930">
    <property type="match status" value="1"/>
</dbReference>
<dbReference type="GO" id="GO:0016787">
    <property type="term" value="F:hydrolase activity"/>
    <property type="evidence" value="ECO:0007669"/>
    <property type="project" value="UniProtKB-KW"/>
</dbReference>
<proteinExistence type="inferred from homology"/>
<dbReference type="PANTHER" id="PTHR22930:SF286">
    <property type="entry name" value="NUCLEASE HARBI1"/>
    <property type="match status" value="1"/>
</dbReference>
<keyword evidence="5" id="KW-0479">Metal-binding</keyword>
<organism evidence="9 10">
    <name type="scientific">Lasius platythorax</name>
    <dbReference type="NCBI Taxonomy" id="488582"/>
    <lineage>
        <taxon>Eukaryota</taxon>
        <taxon>Metazoa</taxon>
        <taxon>Ecdysozoa</taxon>
        <taxon>Arthropoda</taxon>
        <taxon>Hexapoda</taxon>
        <taxon>Insecta</taxon>
        <taxon>Pterygota</taxon>
        <taxon>Neoptera</taxon>
        <taxon>Endopterygota</taxon>
        <taxon>Hymenoptera</taxon>
        <taxon>Apocrita</taxon>
        <taxon>Aculeata</taxon>
        <taxon>Formicoidea</taxon>
        <taxon>Formicidae</taxon>
        <taxon>Formicinae</taxon>
        <taxon>Lasius</taxon>
        <taxon>Lasius</taxon>
    </lineage>
</organism>
<evidence type="ECO:0000256" key="3">
    <source>
        <dbReference type="ARBA" id="ARBA00006958"/>
    </source>
</evidence>
<dbReference type="Proteomes" id="UP001497644">
    <property type="component" value="Unassembled WGS sequence"/>
</dbReference>
<evidence type="ECO:0000256" key="1">
    <source>
        <dbReference type="ARBA" id="ARBA00001968"/>
    </source>
</evidence>
<dbReference type="GO" id="GO:0004518">
    <property type="term" value="F:nuclease activity"/>
    <property type="evidence" value="ECO:0007669"/>
    <property type="project" value="UniProtKB-KW"/>
</dbReference>
<evidence type="ECO:0000259" key="8">
    <source>
        <dbReference type="Pfam" id="PF13359"/>
    </source>
</evidence>
<evidence type="ECO:0000256" key="2">
    <source>
        <dbReference type="ARBA" id="ARBA00004123"/>
    </source>
</evidence>
<comment type="caution">
    <text evidence="9">The sequence shown here is derived from an EMBL/GenBank/DDBJ whole genome shotgun (WGS) entry which is preliminary data.</text>
</comment>
<comment type="subcellular location">
    <subcellularLocation>
        <location evidence="2">Nucleus</location>
    </subcellularLocation>
</comment>
<evidence type="ECO:0000313" key="9">
    <source>
        <dbReference type="EMBL" id="CAL1671944.1"/>
    </source>
</evidence>
<evidence type="ECO:0000256" key="6">
    <source>
        <dbReference type="ARBA" id="ARBA00022801"/>
    </source>
</evidence>
<evidence type="ECO:0000256" key="4">
    <source>
        <dbReference type="ARBA" id="ARBA00022722"/>
    </source>
</evidence>
<gene>
    <name evidence="9" type="ORF">LPLAT_LOCUS5360</name>
</gene>
<evidence type="ECO:0000256" key="7">
    <source>
        <dbReference type="ARBA" id="ARBA00023242"/>
    </source>
</evidence>
<protein>
    <recommendedName>
        <fullName evidence="8">DDE Tnp4 domain-containing protein</fullName>
    </recommendedName>
</protein>
<evidence type="ECO:0000313" key="10">
    <source>
        <dbReference type="Proteomes" id="UP001497644"/>
    </source>
</evidence>
<sequence>MKLSEIENRFFFSINVQAVAEPRGEFLDIVAQWAGSTHDSRIFNMSRVNMKYMQRELEGALLGDNGYPSLPYLYTLILNPQTAPEIRYNRAHVKARNVVERMFGIWKRRFPCLSRGMGNKLETVCNIIVACAVLHNIALILKDALIINNNFPLELPIPIDPIPPRPGEDMAIRQALIQTHFT</sequence>
<reference evidence="9" key="1">
    <citation type="submission" date="2024-04" db="EMBL/GenBank/DDBJ databases">
        <authorList>
            <consortium name="Molecular Ecology Group"/>
        </authorList>
    </citation>
    <scope>NUCLEOTIDE SEQUENCE</scope>
</reference>